<gene>
    <name evidence="1" type="ORF">EVA_00553</name>
</gene>
<dbReference type="AlphaFoldDB" id="J9GQV4"/>
<name>J9GQV4_9ZZZZ</name>
<protein>
    <recommendedName>
        <fullName evidence="2">Secreted protein</fullName>
    </recommendedName>
</protein>
<organism evidence="1">
    <name type="scientific">gut metagenome</name>
    <dbReference type="NCBI Taxonomy" id="749906"/>
    <lineage>
        <taxon>unclassified sequences</taxon>
        <taxon>metagenomes</taxon>
        <taxon>organismal metagenomes</taxon>
    </lineage>
</organism>
<sequence length="42" mass="4350">MTACPDAVKTTLWLTPASVVNVSLSLTSMGRSLSISGTLAIR</sequence>
<evidence type="ECO:0008006" key="2">
    <source>
        <dbReference type="Google" id="ProtNLM"/>
    </source>
</evidence>
<accession>J9GQV4</accession>
<reference evidence="1" key="1">
    <citation type="journal article" date="2012" name="PLoS ONE">
        <title>Gene sets for utilization of primary and secondary nutrition supplies in the distal gut of endangered iberian lynx.</title>
        <authorList>
            <person name="Alcaide M."/>
            <person name="Messina E."/>
            <person name="Richter M."/>
            <person name="Bargiela R."/>
            <person name="Peplies J."/>
            <person name="Huws S.A."/>
            <person name="Newbold C.J."/>
            <person name="Golyshin P.N."/>
            <person name="Simon M.A."/>
            <person name="Lopez G."/>
            <person name="Yakimov M.M."/>
            <person name="Ferrer M."/>
        </authorList>
    </citation>
    <scope>NUCLEOTIDE SEQUENCE</scope>
</reference>
<dbReference type="EMBL" id="AMCI01000100">
    <property type="protein sequence ID" value="EJX10747.1"/>
    <property type="molecule type" value="Genomic_DNA"/>
</dbReference>
<proteinExistence type="predicted"/>
<evidence type="ECO:0000313" key="1">
    <source>
        <dbReference type="EMBL" id="EJX10747.1"/>
    </source>
</evidence>
<comment type="caution">
    <text evidence="1">The sequence shown here is derived from an EMBL/GenBank/DDBJ whole genome shotgun (WGS) entry which is preliminary data.</text>
</comment>